<name>A0ABU4Y983_9HYPH</name>
<evidence type="ECO:0000313" key="1">
    <source>
        <dbReference type="EMBL" id="MDX8483483.1"/>
    </source>
</evidence>
<accession>A0ABU4Y983</accession>
<dbReference type="RefSeq" id="WP_320291558.1">
    <property type="nucleotide sequence ID" value="NZ_JAVIIW010000110.1"/>
</dbReference>
<dbReference type="EMBL" id="JAVIIW010000110">
    <property type="protein sequence ID" value="MDX8483483.1"/>
    <property type="molecule type" value="Genomic_DNA"/>
</dbReference>
<dbReference type="Proteomes" id="UP001287059">
    <property type="component" value="Unassembled WGS sequence"/>
</dbReference>
<evidence type="ECO:0000313" key="2">
    <source>
        <dbReference type="Proteomes" id="UP001287059"/>
    </source>
</evidence>
<keyword evidence="2" id="KW-1185">Reference proteome</keyword>
<organism evidence="1 2">
    <name type="scientific">Mesorhizobium album</name>
    <dbReference type="NCBI Taxonomy" id="3072314"/>
    <lineage>
        <taxon>Bacteria</taxon>
        <taxon>Pseudomonadati</taxon>
        <taxon>Pseudomonadota</taxon>
        <taxon>Alphaproteobacteria</taxon>
        <taxon>Hyphomicrobiales</taxon>
        <taxon>Phyllobacteriaceae</taxon>
        <taxon>Mesorhizobium</taxon>
    </lineage>
</organism>
<sequence length="67" mass="7355">MRTVDEQVAVEQLLDENGAAGFVSVRAAISILRQRVDTDLSDAELEKLVVTAAAMRRTAIQLDRLNT</sequence>
<protein>
    <submittedName>
        <fullName evidence="1">Uncharacterized protein</fullName>
    </submittedName>
</protein>
<gene>
    <name evidence="1" type="ORF">RFN28_34385</name>
</gene>
<comment type="caution">
    <text evidence="1">The sequence shown here is derived from an EMBL/GenBank/DDBJ whole genome shotgun (WGS) entry which is preliminary data.</text>
</comment>
<proteinExistence type="predicted"/>
<reference evidence="1 2" key="1">
    <citation type="submission" date="2023-08" db="EMBL/GenBank/DDBJ databases">
        <title>Implementing the SeqCode for naming new Mesorhizobium species isolated from Vachellia karroo root nodules.</title>
        <authorList>
            <person name="Van Lill M."/>
        </authorList>
    </citation>
    <scope>NUCLEOTIDE SEQUENCE [LARGE SCALE GENOMIC DNA]</scope>
    <source>
        <strain evidence="1 2">VK24D</strain>
    </source>
</reference>